<proteinExistence type="predicted"/>
<reference evidence="1 2" key="1">
    <citation type="submission" date="2019-08" db="EMBL/GenBank/DDBJ databases">
        <authorList>
            <person name="Seo M.-J."/>
        </authorList>
    </citation>
    <scope>NUCLEOTIDE SEQUENCE [LARGE SCALE GENOMIC DNA]</scope>
    <source>
        <strain evidence="1 2">KIGAM108</strain>
    </source>
</reference>
<evidence type="ECO:0008006" key="3">
    <source>
        <dbReference type="Google" id="ProtNLM"/>
    </source>
</evidence>
<dbReference type="EMBL" id="VTHL01000015">
    <property type="protein sequence ID" value="TYZ07899.1"/>
    <property type="molecule type" value="Genomic_DNA"/>
</dbReference>
<dbReference type="Proteomes" id="UP000322791">
    <property type="component" value="Unassembled WGS sequence"/>
</dbReference>
<comment type="caution">
    <text evidence="1">The sequence shown here is derived from an EMBL/GenBank/DDBJ whole genome shotgun (WGS) entry which is preliminary data.</text>
</comment>
<dbReference type="AlphaFoldDB" id="A0A5D6UZH1"/>
<name>A0A5D6UZH1_9BACT</name>
<evidence type="ECO:0000313" key="2">
    <source>
        <dbReference type="Proteomes" id="UP000322791"/>
    </source>
</evidence>
<keyword evidence="2" id="KW-1185">Reference proteome</keyword>
<organism evidence="1 2">
    <name type="scientific">Hymenobacter lutimineralis</name>
    <dbReference type="NCBI Taxonomy" id="2606448"/>
    <lineage>
        <taxon>Bacteria</taxon>
        <taxon>Pseudomonadati</taxon>
        <taxon>Bacteroidota</taxon>
        <taxon>Cytophagia</taxon>
        <taxon>Cytophagales</taxon>
        <taxon>Hymenobacteraceae</taxon>
        <taxon>Hymenobacter</taxon>
    </lineage>
</organism>
<protein>
    <recommendedName>
        <fullName evidence="3">DUF3108 domain-containing protein</fullName>
    </recommendedName>
</protein>
<accession>A0A5D6UZH1</accession>
<gene>
    <name evidence="1" type="ORF">FY528_14370</name>
</gene>
<sequence>MVPVAALLAGACAQSPQTAPPGLAPEVAQHFDAGWAQRAWWDDGLAEVATYEAERVIYNKPRQFEYTLITVKEDFNRQFNVKTDDYQRPDLFPVMKVNEFCRIPTDNYPYHFLTSLFFPREQPTALHKLTTSSQEWCGTTFKAVQAGSTGYQLTYNSYWDGQGEGTRPLPGAMLFEDALPYTLRSLRFDQPGAFNVPICELQQTSKATPPVLYQARVQVEASAQELAQPAWQVTVQLDSAKTNTYWFAKAYPNLLLRQQTWDGRTLNLKSVRRYAYWQH</sequence>
<evidence type="ECO:0000313" key="1">
    <source>
        <dbReference type="EMBL" id="TYZ07899.1"/>
    </source>
</evidence>